<dbReference type="Proteomes" id="UP000324800">
    <property type="component" value="Unassembled WGS sequence"/>
</dbReference>
<dbReference type="EMBL" id="SNRW01021764">
    <property type="protein sequence ID" value="KAA6364354.1"/>
    <property type="molecule type" value="Genomic_DNA"/>
</dbReference>
<gene>
    <name evidence="2" type="ORF">EZS28_040119</name>
</gene>
<dbReference type="AlphaFoldDB" id="A0A5J4U1U8"/>
<accession>A0A5J4U1U8</accession>
<evidence type="ECO:0000256" key="1">
    <source>
        <dbReference type="SAM" id="MobiDB-lite"/>
    </source>
</evidence>
<evidence type="ECO:0000313" key="3">
    <source>
        <dbReference type="Proteomes" id="UP000324800"/>
    </source>
</evidence>
<feature type="compositionally biased region" description="Polar residues" evidence="1">
    <location>
        <begin position="50"/>
        <end position="62"/>
    </location>
</feature>
<feature type="compositionally biased region" description="Polar residues" evidence="1">
    <location>
        <begin position="24"/>
        <end position="41"/>
    </location>
</feature>
<feature type="region of interest" description="Disordered" evidence="1">
    <location>
        <begin position="1"/>
        <end position="62"/>
    </location>
</feature>
<evidence type="ECO:0000313" key="2">
    <source>
        <dbReference type="EMBL" id="KAA6364354.1"/>
    </source>
</evidence>
<proteinExistence type="predicted"/>
<protein>
    <submittedName>
        <fullName evidence="2">Uncharacterized protein</fullName>
    </submittedName>
</protein>
<comment type="caution">
    <text evidence="2">The sequence shown here is derived from an EMBL/GenBank/DDBJ whole genome shotgun (WGS) entry which is preliminary data.</text>
</comment>
<name>A0A5J4U1U8_9EUKA</name>
<organism evidence="2 3">
    <name type="scientific">Streblomastix strix</name>
    <dbReference type="NCBI Taxonomy" id="222440"/>
    <lineage>
        <taxon>Eukaryota</taxon>
        <taxon>Metamonada</taxon>
        <taxon>Preaxostyla</taxon>
        <taxon>Oxymonadida</taxon>
        <taxon>Streblomastigidae</taxon>
        <taxon>Streblomastix</taxon>
    </lineage>
</organism>
<sequence length="120" mass="13661">MIEKDMQEDTDISYDNENERQINDLPSIQPQIHKSQSQPQILSDKRNATPEKNTNHSSINATWSTVDGDETVGTPSAFFDEIPHSIKLCIHNTKHRQILWDQNTLNIISAVLGLPIEIKK</sequence>
<reference evidence="2 3" key="1">
    <citation type="submission" date="2019-03" db="EMBL/GenBank/DDBJ databases">
        <title>Single cell metagenomics reveals metabolic interactions within the superorganism composed of flagellate Streblomastix strix and complex community of Bacteroidetes bacteria on its surface.</title>
        <authorList>
            <person name="Treitli S.C."/>
            <person name="Kolisko M."/>
            <person name="Husnik F."/>
            <person name="Keeling P."/>
            <person name="Hampl V."/>
        </authorList>
    </citation>
    <scope>NUCLEOTIDE SEQUENCE [LARGE SCALE GENOMIC DNA]</scope>
    <source>
        <strain evidence="2">ST1C</strain>
    </source>
</reference>